<keyword evidence="1" id="KW-0812">Transmembrane</keyword>
<gene>
    <name evidence="2" type="ordered locus">Exig_3006</name>
</gene>
<evidence type="ECO:0000313" key="2">
    <source>
        <dbReference type="EMBL" id="ACB62451.1"/>
    </source>
</evidence>
<evidence type="ECO:0000313" key="3">
    <source>
        <dbReference type="Proteomes" id="UP000001681"/>
    </source>
</evidence>
<accession>B1YG67</accession>
<keyword evidence="1" id="KW-0472">Membrane</keyword>
<feature type="transmembrane region" description="Helical" evidence="1">
    <location>
        <begin position="43"/>
        <end position="63"/>
    </location>
</feature>
<dbReference type="EMBL" id="CP001022">
    <property type="protein sequence ID" value="ACB62451.1"/>
    <property type="molecule type" value="Genomic_DNA"/>
</dbReference>
<reference evidence="3" key="3">
    <citation type="submission" date="2008-04" db="EMBL/GenBank/DDBJ databases">
        <title>Complete sequence of chromosome of Exiguobacterium sibiricum 255-15.</title>
        <authorList>
            <consortium name="US DOE Joint Genome Institute"/>
            <person name="Copeland A."/>
            <person name="Lucas S."/>
            <person name="Lapidus A."/>
            <person name="Glavina del Rio T."/>
            <person name="Dalin E."/>
            <person name="Tice H."/>
            <person name="Bruce D."/>
            <person name="Goodwin L."/>
            <person name="Pitluck S."/>
            <person name="Kiss H."/>
            <person name="Chertkov O."/>
            <person name="Monk C."/>
            <person name="Brettin T."/>
            <person name="Detter J.C."/>
            <person name="Han C."/>
            <person name="Kuske C.R."/>
            <person name="Schmutz J."/>
            <person name="Larimer F."/>
            <person name="Land M."/>
            <person name="Hauser L."/>
            <person name="Kyrpides N."/>
            <person name="Mikhailova N."/>
            <person name="Vishnivetskaya T."/>
            <person name="Rodrigues D.F."/>
            <person name="Gilichinsky D."/>
            <person name="Tiedje J."/>
            <person name="Richardson P."/>
        </authorList>
    </citation>
    <scope>NUCLEOTIDE SEQUENCE [LARGE SCALE GENOMIC DNA]</scope>
    <source>
        <strain evidence="3">DSM 17290 / CIP 109462 / JCM 13490 / 255-15</strain>
    </source>
</reference>
<name>B1YG67_EXIS2</name>
<organism evidence="2 3">
    <name type="scientific">Exiguobacterium sibiricum (strain DSM 17290 / CCUG 55495 / CIP 109462 / JCM 13490 / 255-15)</name>
    <dbReference type="NCBI Taxonomy" id="262543"/>
    <lineage>
        <taxon>Bacteria</taxon>
        <taxon>Bacillati</taxon>
        <taxon>Bacillota</taxon>
        <taxon>Bacilli</taxon>
        <taxon>Bacillales</taxon>
        <taxon>Bacillales Family XII. Incertae Sedis</taxon>
        <taxon>Exiguobacterium</taxon>
    </lineage>
</organism>
<reference evidence="2 3" key="2">
    <citation type="journal article" date="2008" name="BMC Genomics">
        <title>Architecture of thermal adaptation in an Exiguobacterium sibiricum strain isolated from 3 million year old permafrost: a genome and transcriptome approach.</title>
        <authorList>
            <person name="Rodrigues D.F."/>
            <person name="Ivanova N."/>
            <person name="He Z."/>
            <person name="Huebner M."/>
            <person name="Zhou J."/>
            <person name="Tiedje J.M."/>
        </authorList>
    </citation>
    <scope>NUCLEOTIDE SEQUENCE [LARGE SCALE GENOMIC DNA]</scope>
    <source>
        <strain evidence="3">DSM 17290 / CIP 109462 / JCM 13490 / 255-15</strain>
    </source>
</reference>
<reference evidence="2 3" key="1">
    <citation type="journal article" date="2006" name="Extremophiles">
        <title>Characterization of Exiguobacterium isolates from the Siberian permafrost. Description of Exiguobacterium sibiricum sp. nov.</title>
        <authorList>
            <person name="Rodrigues D.F."/>
            <person name="Goris J."/>
            <person name="Vishnivetskaya T."/>
            <person name="Gilichinsky D."/>
            <person name="Thomashow M.F."/>
            <person name="Tiedje J.M."/>
        </authorList>
    </citation>
    <scope>NUCLEOTIDE SEQUENCE [LARGE SCALE GENOMIC DNA]</scope>
    <source>
        <strain evidence="3">DSM 17290 / CIP 109462 / JCM 13490 / 255-15</strain>
    </source>
</reference>
<dbReference type="AlphaFoldDB" id="B1YG67"/>
<dbReference type="OrthoDB" id="8595469at2"/>
<proteinExistence type="predicted"/>
<sequence length="120" mass="13388">MMAVLWFAYATFTMNWVAGSSLTPQITVHFFDDRTVNPLISQLVNYSITTARVFANILAALILMKLGPKKSTDAGPVVPDDVNHRHLSSKLLGVYGSPDDHRTWGLDGRRFPQLFDVPDL</sequence>
<dbReference type="HOGENOM" id="CLU_2046167_0_0_9"/>
<evidence type="ECO:0000256" key="1">
    <source>
        <dbReference type="SAM" id="Phobius"/>
    </source>
</evidence>
<dbReference type="KEGG" id="esi:Exig_3006"/>
<dbReference type="Proteomes" id="UP000001681">
    <property type="component" value="Chromosome"/>
</dbReference>
<keyword evidence="1" id="KW-1133">Transmembrane helix</keyword>
<dbReference type="RefSeq" id="WP_012371866.1">
    <property type="nucleotide sequence ID" value="NC_010556.1"/>
</dbReference>
<protein>
    <submittedName>
        <fullName evidence="2">Uncharacterized protein</fullName>
    </submittedName>
</protein>
<keyword evidence="3" id="KW-1185">Reference proteome</keyword>
<dbReference type="eggNOG" id="COG2814">
    <property type="taxonomic scope" value="Bacteria"/>
</dbReference>